<dbReference type="InterPro" id="IPR049625">
    <property type="entry name" value="Glyco_transf_61_cat"/>
</dbReference>
<dbReference type="GO" id="GO:0016757">
    <property type="term" value="F:glycosyltransferase activity"/>
    <property type="evidence" value="ECO:0007669"/>
    <property type="project" value="InterPro"/>
</dbReference>
<reference evidence="3" key="1">
    <citation type="submission" date="2013-06" db="EMBL/GenBank/DDBJ databases">
        <authorList>
            <person name="Zhao Q."/>
        </authorList>
    </citation>
    <scope>NUCLEOTIDE SEQUENCE</scope>
    <source>
        <strain evidence="3">cv. W1943</strain>
    </source>
</reference>
<evidence type="ECO:0000259" key="1">
    <source>
        <dbReference type="Pfam" id="PF04577"/>
    </source>
</evidence>
<dbReference type="EnsemblPlants" id="ORUFI10G15080.1">
    <property type="protein sequence ID" value="ORUFI10G15080.1"/>
    <property type="gene ID" value="ORUFI10G15080"/>
</dbReference>
<dbReference type="Gramene" id="ORUFI10G15080.1">
    <property type="protein sequence ID" value="ORUFI10G15080.1"/>
    <property type="gene ID" value="ORUFI10G15080"/>
</dbReference>
<dbReference type="PANTHER" id="PTHR34935">
    <property type="entry name" value="PROTEIN TIC110, CHLOROPLASTIC"/>
    <property type="match status" value="1"/>
</dbReference>
<dbReference type="InterPro" id="IPR031610">
    <property type="entry name" value="TIC110"/>
</dbReference>
<proteinExistence type="predicted"/>
<protein>
    <recommendedName>
        <fullName evidence="1">Glycosyltransferase 61 catalytic domain-containing protein</fullName>
    </recommendedName>
</protein>
<keyword evidence="3" id="KW-1185">Reference proteome</keyword>
<dbReference type="Proteomes" id="UP000008022">
    <property type="component" value="Unassembled WGS sequence"/>
</dbReference>
<dbReference type="Pfam" id="PF16940">
    <property type="entry name" value="Tic110"/>
    <property type="match status" value="1"/>
</dbReference>
<dbReference type="Pfam" id="PF04577">
    <property type="entry name" value="Glyco_transf_61"/>
    <property type="match status" value="1"/>
</dbReference>
<dbReference type="AlphaFoldDB" id="A0A0E0R0S0"/>
<feature type="domain" description="Glycosyltransferase 61 catalytic" evidence="1">
    <location>
        <begin position="572"/>
        <end position="683"/>
    </location>
</feature>
<dbReference type="PANTHER" id="PTHR34935:SF2">
    <property type="entry name" value="CHLOROPLAST INNER ENVELOPE PROTEIN"/>
    <property type="match status" value="1"/>
</dbReference>
<dbReference type="GO" id="GO:0061927">
    <property type="term" value="C:TOC-TIC supercomplex I"/>
    <property type="evidence" value="ECO:0007669"/>
    <property type="project" value="TreeGrafter"/>
</dbReference>
<organism evidence="2 3">
    <name type="scientific">Oryza rufipogon</name>
    <name type="common">Brownbeard rice</name>
    <name type="synonym">Asian wild rice</name>
    <dbReference type="NCBI Taxonomy" id="4529"/>
    <lineage>
        <taxon>Eukaryota</taxon>
        <taxon>Viridiplantae</taxon>
        <taxon>Streptophyta</taxon>
        <taxon>Embryophyta</taxon>
        <taxon>Tracheophyta</taxon>
        <taxon>Spermatophyta</taxon>
        <taxon>Magnoliopsida</taxon>
        <taxon>Liliopsida</taxon>
        <taxon>Poales</taxon>
        <taxon>Poaceae</taxon>
        <taxon>BOP clade</taxon>
        <taxon>Oryzoideae</taxon>
        <taxon>Oryzeae</taxon>
        <taxon>Oryzinae</taxon>
        <taxon>Oryza</taxon>
    </lineage>
</organism>
<dbReference type="GO" id="GO:0045037">
    <property type="term" value="P:protein import into chloroplast stroma"/>
    <property type="evidence" value="ECO:0007669"/>
    <property type="project" value="TreeGrafter"/>
</dbReference>
<sequence>MELSLASAKPSPRAAAAAAAAAAASSSLLSLRGRRRRVGVVCAAVSSGEEVFGGRRELAGVQPLVEALPPVARAVVELAVVAAAAAAGYVVGLRAGGTRTTAVAGAAALGAVSVAGAAAVNSAVPGVAAAGLHNYVAGSDDPTKLESSEVEAIASKYGVSTEDATFKAELCDLYGRFVFSLIHPGYEDLEGTEVETIIKFKKALGLNDIDAANVHMEIAKRIDRNAGVGQQQAFEKLIFVTNLVFRDAYEYLLPWKRLFGVHESQGCVHVMAGTSSDYNASLSIMSVRDRSLTKTLIDDVMRESAKSLYASLLKSIGRGLDIGTLIEVRRSQLAYKLSDEIAAEMFREHAKKLVEENISTALNNLNNRTQVVEEVKSILSFNGGDSDHEKRVEDLKMLYSAYAMEVLSDGHLNDDKLAALNQLRNIFGLAKYEAEAIITDVKAREWTLRPLPSGDGDGGGAAVAPRCTTNSTATAFVLSTGGFTGNPFHDYTDVLIPAFITAHRFGGEVQFLVSSYKSWWMNKYIQIFQQMSRHDVVDVDADGDEVRCYRSAVVGPEFHRELGVDPTKTPSGYSVLDFRKMLRGAFGLDRATATPSGDRWDIRRRPRLLIISRRAARGRVFMNERAMADMAASLGFDVRVGEPDASTDTSKFARLVNSCDVMVGVHGAGLTNMVFLPAGAVLVQVVPYGKLEWLARNTFAEPSSAMEIHYLEYAVQLDETTLSEQYPADHPVLRDPMAIHKQGWEALKTTYLDKQNVRPHLGRLKNTFLQALKLLPHDKETMN</sequence>
<evidence type="ECO:0000313" key="3">
    <source>
        <dbReference type="Proteomes" id="UP000008022"/>
    </source>
</evidence>
<accession>A0A0E0R0S0</accession>
<name>A0A0E0R0S0_ORYRU</name>
<reference evidence="2" key="2">
    <citation type="submission" date="2015-06" db="UniProtKB">
        <authorList>
            <consortium name="EnsemblPlants"/>
        </authorList>
    </citation>
    <scope>IDENTIFICATION</scope>
</reference>
<dbReference type="HOGENOM" id="CLU_436408_0_0_1"/>
<dbReference type="eggNOG" id="KOG4698">
    <property type="taxonomic scope" value="Eukaryota"/>
</dbReference>
<evidence type="ECO:0000313" key="2">
    <source>
        <dbReference type="EnsemblPlants" id="ORUFI10G15080.1"/>
    </source>
</evidence>